<dbReference type="Gene3D" id="2.60.120.400">
    <property type="entry name" value="Calcium-mediated lectin"/>
    <property type="match status" value="1"/>
</dbReference>
<dbReference type="PATRIC" id="fig|482957.22.peg.6757"/>
<organism evidence="3 4">
    <name type="scientific">Burkholderia lata (strain ATCC 17760 / DSM 23089 / LMG 22485 / NCIMB 9086 / R18194 / 383)</name>
    <dbReference type="NCBI Taxonomy" id="482957"/>
    <lineage>
        <taxon>Bacteria</taxon>
        <taxon>Pseudomonadati</taxon>
        <taxon>Pseudomonadota</taxon>
        <taxon>Betaproteobacteria</taxon>
        <taxon>Burkholderiales</taxon>
        <taxon>Burkholderiaceae</taxon>
        <taxon>Burkholderia</taxon>
        <taxon>Burkholderia cepacia complex</taxon>
    </lineage>
</organism>
<dbReference type="InterPro" id="IPR010907">
    <property type="entry name" value="Ca-mediated_lectin"/>
</dbReference>
<accession>Q390S0</accession>
<dbReference type="EMBL" id="CP000152">
    <property type="protein sequence ID" value="ABB13046.1"/>
    <property type="molecule type" value="Genomic_DNA"/>
</dbReference>
<evidence type="ECO:0000313" key="3">
    <source>
        <dbReference type="EMBL" id="ABB13046.1"/>
    </source>
</evidence>
<evidence type="ECO:0000313" key="4">
    <source>
        <dbReference type="Proteomes" id="UP000002705"/>
    </source>
</evidence>
<dbReference type="AlphaFoldDB" id="Q390S0"/>
<reference evidence="3" key="1">
    <citation type="submission" date="2005-10" db="EMBL/GenBank/DDBJ databases">
        <title>Complete sequence of chromosome 2 of Burkholderia sp. 383.</title>
        <authorList>
            <consortium name="US DOE Joint Genome Institute"/>
            <person name="Copeland A."/>
            <person name="Lucas S."/>
            <person name="Lapidus A."/>
            <person name="Barry K."/>
            <person name="Detter J.C."/>
            <person name="Glavina T."/>
            <person name="Hammon N."/>
            <person name="Israni S."/>
            <person name="Pitluck S."/>
            <person name="Chain P."/>
            <person name="Malfatti S."/>
            <person name="Shin M."/>
            <person name="Vergez L."/>
            <person name="Schmutz J."/>
            <person name="Larimer F."/>
            <person name="Land M."/>
            <person name="Kyrpides N."/>
            <person name="Lykidis A."/>
            <person name="Richardson P."/>
        </authorList>
    </citation>
    <scope>NUCLEOTIDE SEQUENCE [LARGE SCALE GENOMIC DNA]</scope>
    <source>
        <strain evidence="3">383</strain>
    </source>
</reference>
<dbReference type="HOGENOM" id="CLU_078166_0_0_4"/>
<proteinExistence type="predicted"/>
<sequence length="309" mass="33029">MTRGARGVCAPLANPQWRRGQPPIANRFIRAVRCSSTLYSARDNGERHSPAAQRKTFHRDEDDMSQPFTHDDLYALLQLAGNDATAVQANGDQAVLDRMRQFMTAQLVEKLPQYDVFVDIATIPYSFDVGSWQNKVKADAAGQVIACTVTWAGAPGVLPGAAAKFGVGAVVNYFSKATPQPQPTQPDATTTGGGERDGLFNLPPNIAFGVTALVNSSAQQTIEVFIDDNPKPAATFQGAGTQDANLNTQIVNSGKGKVRVVVTANGKPSKIGSRQVDIFKKTYFGLVGSEDGTDGDYNDGIAILNWPLG</sequence>
<feature type="domain" description="Calcium-mediated lectin" evidence="2">
    <location>
        <begin position="200"/>
        <end position="308"/>
    </location>
</feature>
<feature type="region of interest" description="Disordered" evidence="1">
    <location>
        <begin position="41"/>
        <end position="60"/>
    </location>
</feature>
<name>Q390S0_BURL3</name>
<evidence type="ECO:0000256" key="1">
    <source>
        <dbReference type="SAM" id="MobiDB-lite"/>
    </source>
</evidence>
<dbReference type="SUPFAM" id="SSF82026">
    <property type="entry name" value="Calcium-mediated lectin"/>
    <property type="match status" value="1"/>
</dbReference>
<gene>
    <name evidence="3" type="ordered locus">Bcep18194_B2935</name>
</gene>
<evidence type="ECO:0000259" key="2">
    <source>
        <dbReference type="Pfam" id="PF07472"/>
    </source>
</evidence>
<dbReference type="Proteomes" id="UP000002705">
    <property type="component" value="Chromosome 2"/>
</dbReference>
<dbReference type="KEGG" id="bur:Bcep18194_B2935"/>
<dbReference type="Pfam" id="PF07472">
    <property type="entry name" value="PA-IIL"/>
    <property type="match status" value="1"/>
</dbReference>
<keyword evidence="4" id="KW-1185">Reference proteome</keyword>
<feature type="region of interest" description="Disordered" evidence="1">
    <location>
        <begin position="176"/>
        <end position="195"/>
    </location>
</feature>
<dbReference type="InterPro" id="IPR036684">
    <property type="entry name" value="Ca_lectin_sf"/>
</dbReference>
<protein>
    <recommendedName>
        <fullName evidence="2">Calcium-mediated lectin domain-containing protein</fullName>
    </recommendedName>
</protein>